<name>T1ESX7_HELRO</name>
<dbReference type="EMBL" id="KB097143">
    <property type="protein sequence ID" value="ESN99127.1"/>
    <property type="molecule type" value="Genomic_DNA"/>
</dbReference>
<dbReference type="InParanoid" id="T1ESX7"/>
<evidence type="ECO:0000313" key="2">
    <source>
        <dbReference type="EnsemblMetazoa" id="HelroP162621"/>
    </source>
</evidence>
<gene>
    <name evidence="2" type="primary">20199677</name>
    <name evidence="1" type="ORF">HELRODRAFT_162621</name>
</gene>
<dbReference type="CTD" id="20199677"/>
<evidence type="ECO:0000313" key="1">
    <source>
        <dbReference type="EMBL" id="ESN99127.1"/>
    </source>
</evidence>
<dbReference type="RefSeq" id="XP_009023024.1">
    <property type="nucleotide sequence ID" value="XM_009024776.1"/>
</dbReference>
<dbReference type="Proteomes" id="UP000015101">
    <property type="component" value="Unassembled WGS sequence"/>
</dbReference>
<dbReference type="AlphaFoldDB" id="T1ESX7"/>
<sequence>MITIKVLDRWYKPYPNKVREYIRVHEEAPAISMSHYYQGVHSPEFKPRNDNPYKMNHYLTKGTTVSNLIQDAGNNFCKESILTLWNYFLKNNPVDSLPEKASIQQNQTLVRCALELLRTTGELLLLFPCNSVFMSEWMKKTNCKLCNRACEDFPHSFPDCSFIFPDLNLKLSMKLHKFCSKSSEDSLLFVAWMLLRILLVNLRKMLSNKKRGSVLSLYEKYQESKKQDA</sequence>
<accession>T1ESX7</accession>
<keyword evidence="3" id="KW-1185">Reference proteome</keyword>
<reference evidence="2" key="3">
    <citation type="submission" date="2015-06" db="UniProtKB">
        <authorList>
            <consortium name="EnsemblMetazoa"/>
        </authorList>
    </citation>
    <scope>IDENTIFICATION</scope>
</reference>
<evidence type="ECO:0000313" key="3">
    <source>
        <dbReference type="Proteomes" id="UP000015101"/>
    </source>
</evidence>
<dbReference type="GeneID" id="20199677"/>
<protein>
    <submittedName>
        <fullName evidence="1 2">Uncharacterized protein</fullName>
    </submittedName>
</protein>
<reference evidence="3" key="1">
    <citation type="submission" date="2012-12" db="EMBL/GenBank/DDBJ databases">
        <authorList>
            <person name="Hellsten U."/>
            <person name="Grimwood J."/>
            <person name="Chapman J.A."/>
            <person name="Shapiro H."/>
            <person name="Aerts A."/>
            <person name="Otillar R.P."/>
            <person name="Terry A.Y."/>
            <person name="Boore J.L."/>
            <person name="Simakov O."/>
            <person name="Marletaz F."/>
            <person name="Cho S.-J."/>
            <person name="Edsinger-Gonzales E."/>
            <person name="Havlak P."/>
            <person name="Kuo D.-H."/>
            <person name="Larsson T."/>
            <person name="Lv J."/>
            <person name="Arendt D."/>
            <person name="Savage R."/>
            <person name="Osoegawa K."/>
            <person name="de Jong P."/>
            <person name="Lindberg D.R."/>
            <person name="Seaver E.C."/>
            <person name="Weisblat D.A."/>
            <person name="Putnam N.H."/>
            <person name="Grigoriev I.V."/>
            <person name="Rokhsar D.S."/>
        </authorList>
    </citation>
    <scope>NUCLEOTIDE SEQUENCE</scope>
</reference>
<reference evidence="1 3" key="2">
    <citation type="journal article" date="2013" name="Nature">
        <title>Insights into bilaterian evolution from three spiralian genomes.</title>
        <authorList>
            <person name="Simakov O."/>
            <person name="Marletaz F."/>
            <person name="Cho S.J."/>
            <person name="Edsinger-Gonzales E."/>
            <person name="Havlak P."/>
            <person name="Hellsten U."/>
            <person name="Kuo D.H."/>
            <person name="Larsson T."/>
            <person name="Lv J."/>
            <person name="Arendt D."/>
            <person name="Savage R."/>
            <person name="Osoegawa K."/>
            <person name="de Jong P."/>
            <person name="Grimwood J."/>
            <person name="Chapman J.A."/>
            <person name="Shapiro H."/>
            <person name="Aerts A."/>
            <person name="Otillar R.P."/>
            <person name="Terry A.Y."/>
            <person name="Boore J.L."/>
            <person name="Grigoriev I.V."/>
            <person name="Lindberg D.R."/>
            <person name="Seaver E.C."/>
            <person name="Weisblat D.A."/>
            <person name="Putnam N.H."/>
            <person name="Rokhsar D.S."/>
        </authorList>
    </citation>
    <scope>NUCLEOTIDE SEQUENCE</scope>
</reference>
<dbReference type="EnsemblMetazoa" id="HelroT162621">
    <property type="protein sequence ID" value="HelroP162621"/>
    <property type="gene ID" value="HelroG162621"/>
</dbReference>
<dbReference type="KEGG" id="hro:HELRODRAFT_162621"/>
<proteinExistence type="predicted"/>
<dbReference type="HOGENOM" id="CLU_1210947_0_0_1"/>
<organism evidence="2 3">
    <name type="scientific">Helobdella robusta</name>
    <name type="common">Californian leech</name>
    <dbReference type="NCBI Taxonomy" id="6412"/>
    <lineage>
        <taxon>Eukaryota</taxon>
        <taxon>Metazoa</taxon>
        <taxon>Spiralia</taxon>
        <taxon>Lophotrochozoa</taxon>
        <taxon>Annelida</taxon>
        <taxon>Clitellata</taxon>
        <taxon>Hirudinea</taxon>
        <taxon>Rhynchobdellida</taxon>
        <taxon>Glossiphoniidae</taxon>
        <taxon>Helobdella</taxon>
    </lineage>
</organism>
<dbReference type="EMBL" id="AMQM01001120">
    <property type="status" value="NOT_ANNOTATED_CDS"/>
    <property type="molecule type" value="Genomic_DNA"/>
</dbReference>